<proteinExistence type="predicted"/>
<comment type="caution">
    <text evidence="2">The sequence shown here is derived from an EMBL/GenBank/DDBJ whole genome shotgun (WGS) entry which is preliminary data.</text>
</comment>
<organism evidence="2 3">
    <name type="scientific">Variovorax paradoxus</name>
    <dbReference type="NCBI Taxonomy" id="34073"/>
    <lineage>
        <taxon>Bacteria</taxon>
        <taxon>Pseudomonadati</taxon>
        <taxon>Pseudomonadota</taxon>
        <taxon>Betaproteobacteria</taxon>
        <taxon>Burkholderiales</taxon>
        <taxon>Comamonadaceae</taxon>
        <taxon>Variovorax</taxon>
    </lineage>
</organism>
<reference evidence="2" key="1">
    <citation type="submission" date="2023-07" db="EMBL/GenBank/DDBJ databases">
        <title>Sorghum-associated microbial communities from plants grown in Nebraska, USA.</title>
        <authorList>
            <person name="Schachtman D."/>
        </authorList>
    </citation>
    <scope>NUCLEOTIDE SEQUENCE</scope>
    <source>
        <strain evidence="2">DS3315</strain>
    </source>
</reference>
<dbReference type="AlphaFoldDB" id="A0AAW8EHP5"/>
<dbReference type="InterPro" id="IPR013543">
    <property type="entry name" value="Ca/CaM-dep_prot_kinase-assoc"/>
</dbReference>
<dbReference type="InterPro" id="IPR011944">
    <property type="entry name" value="Steroid_delta5-4_isomerase"/>
</dbReference>
<dbReference type="Pfam" id="PF08332">
    <property type="entry name" value="CaMKII_AD"/>
    <property type="match status" value="1"/>
</dbReference>
<gene>
    <name evidence="2" type="ORF">J2W39_003585</name>
</gene>
<sequence length="143" mass="15705">MSTSVLAQTAASASCVPASERQIEALFDRWNASLATQDPDKVVANYAPDGVLLATVSNQPRTSPAEIRDYFVKFLKGAPQGKIDSRTIRVGCNVAQDIGTYTFKFKDGKAVHARYTYVYEWLNGQWLIAHHHSSAMPESIAAK</sequence>
<dbReference type="GO" id="GO:0005516">
    <property type="term" value="F:calmodulin binding"/>
    <property type="evidence" value="ECO:0007669"/>
    <property type="project" value="InterPro"/>
</dbReference>
<dbReference type="Proteomes" id="UP001224845">
    <property type="component" value="Unassembled WGS sequence"/>
</dbReference>
<protein>
    <submittedName>
        <fullName evidence="2">Uncharacterized protein (TIGR02246 family)</fullName>
    </submittedName>
</protein>
<dbReference type="SUPFAM" id="SSF54427">
    <property type="entry name" value="NTF2-like"/>
    <property type="match status" value="1"/>
</dbReference>
<accession>A0AAW8EHP5</accession>
<dbReference type="InterPro" id="IPR016887">
    <property type="entry name" value="UCP028470_steroid_isom-rel"/>
</dbReference>
<evidence type="ECO:0000259" key="1">
    <source>
        <dbReference type="Pfam" id="PF08332"/>
    </source>
</evidence>
<dbReference type="Gene3D" id="3.10.450.50">
    <property type="match status" value="1"/>
</dbReference>
<feature type="domain" description="Calcium/calmodulin-dependent protein kinase II association-domain" evidence="1">
    <location>
        <begin position="20"/>
        <end position="137"/>
    </location>
</feature>
<evidence type="ECO:0000313" key="2">
    <source>
        <dbReference type="EMBL" id="MDP9972343.1"/>
    </source>
</evidence>
<dbReference type="EMBL" id="JAUSRV010000008">
    <property type="protein sequence ID" value="MDP9972343.1"/>
    <property type="molecule type" value="Genomic_DNA"/>
</dbReference>
<name>A0AAW8EHP5_VARPD</name>
<dbReference type="GO" id="GO:0004683">
    <property type="term" value="F:calcium/calmodulin-dependent protein kinase activity"/>
    <property type="evidence" value="ECO:0007669"/>
    <property type="project" value="InterPro"/>
</dbReference>
<dbReference type="NCBIfam" id="TIGR02246">
    <property type="entry name" value="SgcJ/EcaC family oxidoreductase"/>
    <property type="match status" value="1"/>
</dbReference>
<dbReference type="PIRSF" id="PIRSF028470">
    <property type="entry name" value="UCP028470"/>
    <property type="match status" value="1"/>
</dbReference>
<dbReference type="InterPro" id="IPR032710">
    <property type="entry name" value="NTF2-like_dom_sf"/>
</dbReference>
<evidence type="ECO:0000313" key="3">
    <source>
        <dbReference type="Proteomes" id="UP001224845"/>
    </source>
</evidence>